<dbReference type="RefSeq" id="WP_073084479.1">
    <property type="nucleotide sequence ID" value="NZ_FQWS01000001.1"/>
</dbReference>
<sequence length="171" mass="19910">MTIRNFKQLASLFIILSILLSCGGTQKVIMDSGKVYSIKNDDFFIGEKNVTEELTSQQKSDIKSVLQDRLQAEEQRAEELENLNNQIKSLKDQIKTLEDKVETIQDKKRNLEKAREAYIDAKMALITKEREFEKLKKNGNLSDKDKIDYEKDILKLREKVIETKKQLEAIR</sequence>
<dbReference type="AlphaFoldDB" id="A0A1M5NXH7"/>
<protein>
    <submittedName>
        <fullName evidence="2">Uncharacterized protein</fullName>
    </submittedName>
</protein>
<dbReference type="EMBL" id="FQWS01000001">
    <property type="protein sequence ID" value="SHG94188.1"/>
    <property type="molecule type" value="Genomic_DNA"/>
</dbReference>
<accession>A0A1M5NXH7</accession>
<reference evidence="3" key="1">
    <citation type="submission" date="2016-11" db="EMBL/GenBank/DDBJ databases">
        <authorList>
            <person name="Varghese N."/>
            <person name="Submissions S."/>
        </authorList>
    </citation>
    <scope>NUCLEOTIDE SEQUENCE [LARGE SCALE GENOMIC DNA]</scope>
    <source>
        <strain evidence="3">DSM 25330</strain>
    </source>
</reference>
<organism evidence="2 3">
    <name type="scientific">Winogradskyella jejuensis</name>
    <dbReference type="NCBI Taxonomy" id="1089305"/>
    <lineage>
        <taxon>Bacteria</taxon>
        <taxon>Pseudomonadati</taxon>
        <taxon>Bacteroidota</taxon>
        <taxon>Flavobacteriia</taxon>
        <taxon>Flavobacteriales</taxon>
        <taxon>Flavobacteriaceae</taxon>
        <taxon>Winogradskyella</taxon>
    </lineage>
</organism>
<dbReference type="STRING" id="1089305.SAMN05444148_1322"/>
<evidence type="ECO:0000313" key="2">
    <source>
        <dbReference type="EMBL" id="SHG94188.1"/>
    </source>
</evidence>
<proteinExistence type="predicted"/>
<dbReference type="PROSITE" id="PS51257">
    <property type="entry name" value="PROKAR_LIPOPROTEIN"/>
    <property type="match status" value="1"/>
</dbReference>
<dbReference type="Proteomes" id="UP000184522">
    <property type="component" value="Unassembled WGS sequence"/>
</dbReference>
<name>A0A1M5NXH7_9FLAO</name>
<keyword evidence="3" id="KW-1185">Reference proteome</keyword>
<gene>
    <name evidence="2" type="ORF">SAMN05444148_1322</name>
</gene>
<feature type="coiled-coil region" evidence="1">
    <location>
        <begin position="62"/>
        <end position="166"/>
    </location>
</feature>
<keyword evidence="1" id="KW-0175">Coiled coil</keyword>
<evidence type="ECO:0000256" key="1">
    <source>
        <dbReference type="SAM" id="Coils"/>
    </source>
</evidence>
<evidence type="ECO:0000313" key="3">
    <source>
        <dbReference type="Proteomes" id="UP000184522"/>
    </source>
</evidence>
<dbReference type="OrthoDB" id="1454376at2"/>